<dbReference type="EMBL" id="CAJHNJ030000005">
    <property type="protein sequence ID" value="CAG9097746.1"/>
    <property type="molecule type" value="Genomic_DNA"/>
</dbReference>
<proteinExistence type="predicted"/>
<protein>
    <submittedName>
        <fullName evidence="2">(diamondback moth) hypothetical protein</fullName>
    </submittedName>
</protein>
<gene>
    <name evidence="2" type="ORF">PLXY2_LOCUS2129</name>
</gene>
<evidence type="ECO:0000256" key="1">
    <source>
        <dbReference type="SAM" id="MobiDB-lite"/>
    </source>
</evidence>
<feature type="compositionally biased region" description="Basic and acidic residues" evidence="1">
    <location>
        <begin position="31"/>
        <end position="41"/>
    </location>
</feature>
<evidence type="ECO:0000313" key="2">
    <source>
        <dbReference type="EMBL" id="CAG9097746.1"/>
    </source>
</evidence>
<reference evidence="2" key="1">
    <citation type="submission" date="2020-11" db="EMBL/GenBank/DDBJ databases">
        <authorList>
            <person name="Whiteford S."/>
        </authorList>
    </citation>
    <scope>NUCLEOTIDE SEQUENCE</scope>
</reference>
<feature type="compositionally biased region" description="Polar residues" evidence="1">
    <location>
        <begin position="61"/>
        <end position="77"/>
    </location>
</feature>
<keyword evidence="3" id="KW-1185">Reference proteome</keyword>
<sequence length="77" mass="8516">MSWQAEPLAHTPDDVLQTSWGSDHSFPTLVAKDKSHNDSGPRSRSARAPLPAQFYNKKHSNNAQKPVSLCTVSRSDK</sequence>
<comment type="caution">
    <text evidence="2">The sequence shown here is derived from an EMBL/GenBank/DDBJ whole genome shotgun (WGS) entry which is preliminary data.</text>
</comment>
<dbReference type="Proteomes" id="UP000653454">
    <property type="component" value="Unassembled WGS sequence"/>
</dbReference>
<accession>A0A8S4DE61</accession>
<feature type="region of interest" description="Disordered" evidence="1">
    <location>
        <begin position="1"/>
        <end position="77"/>
    </location>
</feature>
<name>A0A8S4DE61_PLUXY</name>
<dbReference type="AlphaFoldDB" id="A0A8S4DE61"/>
<evidence type="ECO:0000313" key="3">
    <source>
        <dbReference type="Proteomes" id="UP000653454"/>
    </source>
</evidence>
<organism evidence="2 3">
    <name type="scientific">Plutella xylostella</name>
    <name type="common">Diamondback moth</name>
    <name type="synonym">Plutella maculipennis</name>
    <dbReference type="NCBI Taxonomy" id="51655"/>
    <lineage>
        <taxon>Eukaryota</taxon>
        <taxon>Metazoa</taxon>
        <taxon>Ecdysozoa</taxon>
        <taxon>Arthropoda</taxon>
        <taxon>Hexapoda</taxon>
        <taxon>Insecta</taxon>
        <taxon>Pterygota</taxon>
        <taxon>Neoptera</taxon>
        <taxon>Endopterygota</taxon>
        <taxon>Lepidoptera</taxon>
        <taxon>Glossata</taxon>
        <taxon>Ditrysia</taxon>
        <taxon>Yponomeutoidea</taxon>
        <taxon>Plutellidae</taxon>
        <taxon>Plutella</taxon>
    </lineage>
</organism>